<dbReference type="EMBL" id="JALBUU010000079">
    <property type="protein sequence ID" value="MCI0755951.1"/>
    <property type="molecule type" value="Genomic_DNA"/>
</dbReference>
<name>A0ABS9W9N0_9PROT</name>
<dbReference type="GO" id="GO:0016787">
    <property type="term" value="F:hydrolase activity"/>
    <property type="evidence" value="ECO:0007669"/>
    <property type="project" value="UniProtKB-KW"/>
</dbReference>
<dbReference type="InterPro" id="IPR000639">
    <property type="entry name" value="Epox_hydrolase-like"/>
</dbReference>
<keyword evidence="3" id="KW-1185">Reference proteome</keyword>
<dbReference type="SUPFAM" id="SSF53474">
    <property type="entry name" value="alpha/beta-Hydrolases"/>
    <property type="match status" value="1"/>
</dbReference>
<dbReference type="PANTHER" id="PTHR43689:SF8">
    <property type="entry name" value="ALPHA_BETA-HYDROLASES SUPERFAMILY PROTEIN"/>
    <property type="match status" value="1"/>
</dbReference>
<evidence type="ECO:0000313" key="2">
    <source>
        <dbReference type="EMBL" id="MCI0755951.1"/>
    </source>
</evidence>
<dbReference type="Pfam" id="PF00561">
    <property type="entry name" value="Abhydrolase_1"/>
    <property type="match status" value="1"/>
</dbReference>
<organism evidence="2 3">
    <name type="scientific">Teichococcus vastitatis</name>
    <dbReference type="NCBI Taxonomy" id="2307076"/>
    <lineage>
        <taxon>Bacteria</taxon>
        <taxon>Pseudomonadati</taxon>
        <taxon>Pseudomonadota</taxon>
        <taxon>Alphaproteobacteria</taxon>
        <taxon>Acetobacterales</taxon>
        <taxon>Roseomonadaceae</taxon>
        <taxon>Roseomonas</taxon>
    </lineage>
</organism>
<proteinExistence type="predicted"/>
<protein>
    <submittedName>
        <fullName evidence="2">Alpha/beta hydrolase</fullName>
    </submittedName>
</protein>
<keyword evidence="2" id="KW-0378">Hydrolase</keyword>
<accession>A0ABS9W9N0</accession>
<sequence>MSRATGRPWLRLVAAGGGALALLFWSQARAAERAARAWPPRGRFIMVEGVRIHLLEQGHGSETIVLLHGNGAMAEDFAISGILHRLSARFRVLAFDRPGFGHTERPSHQRWDAAAQAVLIAAALERLGVQQAVVVGHSWGALVARALAAQVPAQVTALVLVSGYHRPERRLDAALASVADWPGLGGLLCATLLPPLASRLLPRLLRRIFAPAPVPAEFRRCFPAPLAVRPAALRASAADTRSMDADAAWLAQQHPLPAMPVLILAGGEDRMVLPDRHAMDLHRIWPGSRLRVIPEGGHMLHHTHPGAVVEAIEDALKEIRSRRA</sequence>
<dbReference type="PRINTS" id="PR00412">
    <property type="entry name" value="EPOXHYDRLASE"/>
</dbReference>
<dbReference type="RefSeq" id="WP_120008800.1">
    <property type="nucleotide sequence ID" value="NZ_JALBUU010000079.1"/>
</dbReference>
<dbReference type="InterPro" id="IPR029058">
    <property type="entry name" value="AB_hydrolase_fold"/>
</dbReference>
<dbReference type="PANTHER" id="PTHR43689">
    <property type="entry name" value="HYDROLASE"/>
    <property type="match status" value="1"/>
</dbReference>
<evidence type="ECO:0000259" key="1">
    <source>
        <dbReference type="Pfam" id="PF00561"/>
    </source>
</evidence>
<evidence type="ECO:0000313" key="3">
    <source>
        <dbReference type="Proteomes" id="UP001201985"/>
    </source>
</evidence>
<dbReference type="Gene3D" id="3.40.50.1820">
    <property type="entry name" value="alpha/beta hydrolase"/>
    <property type="match status" value="1"/>
</dbReference>
<gene>
    <name evidence="2" type="ORF">MON41_19990</name>
</gene>
<dbReference type="Proteomes" id="UP001201985">
    <property type="component" value="Unassembled WGS sequence"/>
</dbReference>
<comment type="caution">
    <text evidence="2">The sequence shown here is derived from an EMBL/GenBank/DDBJ whole genome shotgun (WGS) entry which is preliminary data.</text>
</comment>
<dbReference type="InterPro" id="IPR000073">
    <property type="entry name" value="AB_hydrolase_1"/>
</dbReference>
<dbReference type="PRINTS" id="PR00111">
    <property type="entry name" value="ABHYDROLASE"/>
</dbReference>
<reference evidence="2 3" key="1">
    <citation type="submission" date="2022-03" db="EMBL/GenBank/DDBJ databases">
        <title>Complete genome analysis of Roseomonas KG 17.1 : a prolific producer of plant growth promoters.</title>
        <authorList>
            <person name="Saadouli I."/>
            <person name="Najjari A."/>
            <person name="Mosbah A."/>
            <person name="Ouzari H.I."/>
        </authorList>
    </citation>
    <scope>NUCLEOTIDE SEQUENCE [LARGE SCALE GENOMIC DNA]</scope>
    <source>
        <strain evidence="2 3">KG17-1</strain>
    </source>
</reference>
<feature type="domain" description="AB hydrolase-1" evidence="1">
    <location>
        <begin position="63"/>
        <end position="305"/>
    </location>
</feature>